<accession>A0ABT9VNC7</accession>
<keyword evidence="1" id="KW-0175">Coiled coil</keyword>
<evidence type="ECO:0000256" key="1">
    <source>
        <dbReference type="SAM" id="Coils"/>
    </source>
</evidence>
<proteinExistence type="predicted"/>
<feature type="coiled-coil region" evidence="1">
    <location>
        <begin position="15"/>
        <end position="106"/>
    </location>
</feature>
<dbReference type="EMBL" id="JAUSTR010000004">
    <property type="protein sequence ID" value="MDQ0162486.1"/>
    <property type="molecule type" value="Genomic_DNA"/>
</dbReference>
<organism evidence="2 3">
    <name type="scientific">Aeribacillus alveayuensis</name>
    <dbReference type="NCBI Taxonomy" id="279215"/>
    <lineage>
        <taxon>Bacteria</taxon>
        <taxon>Bacillati</taxon>
        <taxon>Bacillota</taxon>
        <taxon>Bacilli</taxon>
        <taxon>Bacillales</taxon>
        <taxon>Bacillaceae</taxon>
        <taxon>Aeribacillus</taxon>
    </lineage>
</organism>
<comment type="caution">
    <text evidence="2">The sequence shown here is derived from an EMBL/GenBank/DDBJ whole genome shotgun (WGS) entry which is preliminary data.</text>
</comment>
<keyword evidence="3" id="KW-1185">Reference proteome</keyword>
<sequence length="270" mass="31867">MEHDPSKQKANKDRFLQLEQKILHYRSEAANYEKKMEELKQQIKKERARNQYLQKKLVDIQKYNIENYEKKIAQLEEKLLQMEVELEEEKKQKEELMIMKLQRKEEPKTEEKKIEPVYSLQSHFSYSIILPSKDEDAISIIGDFIIQNSGNQPLNDIILCLRISPKEAGNLSGKIVMNRKNKRDFNMDSPILQWEFLHENWMEKVRETGEYWLKPIGVKELPINETIAFSGFEVKLKKPDNQNSVIIDGFVYGKEIPNGTHALNNVVINF</sequence>
<evidence type="ECO:0000313" key="3">
    <source>
        <dbReference type="Proteomes" id="UP001225646"/>
    </source>
</evidence>
<gene>
    <name evidence="2" type="ORF">J2S06_001563</name>
</gene>
<evidence type="ECO:0000313" key="2">
    <source>
        <dbReference type="EMBL" id="MDQ0162486.1"/>
    </source>
</evidence>
<reference evidence="2 3" key="1">
    <citation type="submission" date="2023-07" db="EMBL/GenBank/DDBJ databases">
        <title>Genomic Encyclopedia of Type Strains, Phase IV (KMG-IV): sequencing the most valuable type-strain genomes for metagenomic binning, comparative biology and taxonomic classification.</title>
        <authorList>
            <person name="Goeker M."/>
        </authorList>
    </citation>
    <scope>NUCLEOTIDE SEQUENCE [LARGE SCALE GENOMIC DNA]</scope>
    <source>
        <strain evidence="2 3">DSM 19092</strain>
    </source>
</reference>
<protein>
    <submittedName>
        <fullName evidence="2">Uncharacterized protein</fullName>
    </submittedName>
</protein>
<name>A0ABT9VNC7_9BACI</name>
<dbReference type="RefSeq" id="WP_419151902.1">
    <property type="nucleotide sequence ID" value="NZ_JAUSTR010000004.1"/>
</dbReference>
<dbReference type="Proteomes" id="UP001225646">
    <property type="component" value="Unassembled WGS sequence"/>
</dbReference>